<organism evidence="1 2">
    <name type="scientific">Streptacidiphilus cavernicola</name>
    <dbReference type="NCBI Taxonomy" id="3342716"/>
    <lineage>
        <taxon>Bacteria</taxon>
        <taxon>Bacillati</taxon>
        <taxon>Actinomycetota</taxon>
        <taxon>Actinomycetes</taxon>
        <taxon>Kitasatosporales</taxon>
        <taxon>Streptomycetaceae</taxon>
        <taxon>Streptacidiphilus</taxon>
    </lineage>
</organism>
<sequence>MAIEDQAEHLNQAITHGTALPTLSVPGLDLAPNEVAHADVMCGTARYYATHTVVPPEAGYYEVHPAFGRRWMPNRRLNARRHREAEAAAQLQWRDHDTARVLLTSVGLRLCPSGTALWLPFDHSLLTGITNGATAGEVVLSYSSCPPLLLVGPWADLLADTIRRLLS</sequence>
<evidence type="ECO:0000313" key="1">
    <source>
        <dbReference type="EMBL" id="MFC1403223.1"/>
    </source>
</evidence>
<keyword evidence="2" id="KW-1185">Reference proteome</keyword>
<protein>
    <submittedName>
        <fullName evidence="1">Uncharacterized protein</fullName>
    </submittedName>
</protein>
<name>A0ABV6UP36_9ACTN</name>
<dbReference type="Proteomes" id="UP001592528">
    <property type="component" value="Unassembled WGS sequence"/>
</dbReference>
<proteinExistence type="predicted"/>
<reference evidence="1 2" key="1">
    <citation type="submission" date="2024-09" db="EMBL/GenBank/DDBJ databases">
        <authorList>
            <person name="Lee S.D."/>
        </authorList>
    </citation>
    <scope>NUCLEOTIDE SEQUENCE [LARGE SCALE GENOMIC DNA]</scope>
    <source>
        <strain evidence="1 2">N1-5</strain>
    </source>
</reference>
<comment type="caution">
    <text evidence="1">The sequence shown here is derived from an EMBL/GenBank/DDBJ whole genome shotgun (WGS) entry which is preliminary data.</text>
</comment>
<gene>
    <name evidence="1" type="ORF">ACEZDJ_18190</name>
</gene>
<dbReference type="EMBL" id="JBHEZZ010000009">
    <property type="protein sequence ID" value="MFC1403223.1"/>
    <property type="molecule type" value="Genomic_DNA"/>
</dbReference>
<accession>A0ABV6UP36</accession>
<dbReference type="RefSeq" id="WP_051725353.1">
    <property type="nucleotide sequence ID" value="NZ_JBHEZZ010000009.1"/>
</dbReference>
<evidence type="ECO:0000313" key="2">
    <source>
        <dbReference type="Proteomes" id="UP001592528"/>
    </source>
</evidence>